<sequence>MIQKVQSCLFTVALLLAAPAHADDAPNRLTCLSAASFQPTAAPDSRVSAFGTNLAASTESATHAQLAESLAGTSVTVEDAAGDVRMAGILFASPSQVDFVLPSETSIGIATIVLRNAAGDSLQGSLLVQKVAPGLFSANQNGRGPAMADATGSVGGVQTSLPVVQFDETYRRYRTVPLDLTASDGGITVSLYGTGARAAETLTAKLGVQDVEVIAFAPYDGHPGMDKVDILIPPSLANRGTASLQLTADGVPSNSVTLSALHYQYANLGFENVTFNGTPWYWNYAGTGYSLAFDSSVHRSGKKSLRIKNTFANEPAMGFAYEVLPLDNTIVAARGKNLRVSAWIKTSKMTRGSAGLMLLIDGPSERLSTDTAACASGTSDWQFCTIERIVDPEAAFWYLVLTQTGDGTAWFDDLEFSVDDVVYPDNPPLSGEPTTNQLEWVQSTASPFLTADAGNGFDDLAWVKGLVGDAKIVGLGESTHGTSEFFRMKHRLFEYLATNMGFTVLAVEAGMPEAYRLNDYLLNGVGDPVSLIRGMQVWRWNTEEILDMVRWMREFNESGKGRLQFAGFDMQLVSGAIRNVLPFLERADPAFYSTAISAYAEAQVLNDAFYREVISSTRGIPVAAAVISVRQHLQEHRSDYLMNFDARTVDWALQNAIIVEQATQIAYGGISREQAMAANIEWILQQNPGAKMVVWAHNNHIARSSYGPRLGAYLDRAHGVDYLPIAQLLHSGYYNAKAEGDPGAYYAQLSTPGTLEYVLHSTGMPMLALDLRKVATDDPASSWLLRDMEIRSTGLYPSQLWTQTGTLTCDFDAVIFFEHTTPSKLLP</sequence>
<dbReference type="RefSeq" id="WP_194452899.1">
    <property type="nucleotide sequence ID" value="NZ_CP063849.1"/>
</dbReference>
<organism evidence="2 3">
    <name type="scientific">Paludibaculum fermentans</name>
    <dbReference type="NCBI Taxonomy" id="1473598"/>
    <lineage>
        <taxon>Bacteria</taxon>
        <taxon>Pseudomonadati</taxon>
        <taxon>Acidobacteriota</taxon>
        <taxon>Terriglobia</taxon>
        <taxon>Bryobacterales</taxon>
        <taxon>Bryobacteraceae</taxon>
        <taxon>Paludibaculum</taxon>
    </lineage>
</organism>
<keyword evidence="1" id="KW-0732">Signal</keyword>
<feature type="chain" id="PRO_5032757547" evidence="1">
    <location>
        <begin position="23"/>
        <end position="827"/>
    </location>
</feature>
<dbReference type="KEGG" id="pfer:IRI77_15240"/>
<accession>A0A7S7NWW1</accession>
<dbReference type="PANTHER" id="PTHR31299">
    <property type="entry name" value="ESTERASE, PUTATIVE (AFU_ORTHOLOGUE AFUA_1G05850)-RELATED"/>
    <property type="match status" value="1"/>
</dbReference>
<dbReference type="InterPro" id="IPR007815">
    <property type="entry name" value="Emycin_Estase"/>
</dbReference>
<dbReference type="Gene3D" id="3.30.1870.10">
    <property type="entry name" value="EreA-like, domain 2"/>
    <property type="match status" value="1"/>
</dbReference>
<protein>
    <submittedName>
        <fullName evidence="2">Erythromycin esterase family protein</fullName>
    </submittedName>
</protein>
<dbReference type="SUPFAM" id="SSF159501">
    <property type="entry name" value="EreA/ChaN-like"/>
    <property type="match status" value="1"/>
</dbReference>
<dbReference type="Proteomes" id="UP000593892">
    <property type="component" value="Chromosome"/>
</dbReference>
<dbReference type="NCBIfam" id="TIGR03437">
    <property type="entry name" value="Soli_cterm"/>
    <property type="match status" value="1"/>
</dbReference>
<proteinExistence type="predicted"/>
<dbReference type="CDD" id="cd14728">
    <property type="entry name" value="Ere-like"/>
    <property type="match status" value="1"/>
</dbReference>
<dbReference type="Gene3D" id="3.40.1660.10">
    <property type="entry name" value="EreA-like (biosynthetic domain)"/>
    <property type="match status" value="1"/>
</dbReference>
<name>A0A7S7NWW1_PALFE</name>
<feature type="signal peptide" evidence="1">
    <location>
        <begin position="1"/>
        <end position="22"/>
    </location>
</feature>
<keyword evidence="3" id="KW-1185">Reference proteome</keyword>
<reference evidence="2 3" key="1">
    <citation type="submission" date="2020-10" db="EMBL/GenBank/DDBJ databases">
        <title>Complete genome sequence of Paludibaculum fermentans P105T, a facultatively anaerobic acidobacterium capable of dissimilatory Fe(III) reduction.</title>
        <authorList>
            <person name="Dedysh S.N."/>
            <person name="Beletsky A.V."/>
            <person name="Kulichevskaya I.S."/>
            <person name="Mardanov A.V."/>
            <person name="Ravin N.V."/>
        </authorList>
    </citation>
    <scope>NUCLEOTIDE SEQUENCE [LARGE SCALE GENOMIC DNA]</scope>
    <source>
        <strain evidence="2 3">P105</strain>
    </source>
</reference>
<evidence type="ECO:0000313" key="3">
    <source>
        <dbReference type="Proteomes" id="UP000593892"/>
    </source>
</evidence>
<evidence type="ECO:0000313" key="2">
    <source>
        <dbReference type="EMBL" id="QOY91245.1"/>
    </source>
</evidence>
<dbReference type="GO" id="GO:0046677">
    <property type="term" value="P:response to antibiotic"/>
    <property type="evidence" value="ECO:0007669"/>
    <property type="project" value="InterPro"/>
</dbReference>
<evidence type="ECO:0000256" key="1">
    <source>
        <dbReference type="SAM" id="SignalP"/>
    </source>
</evidence>
<dbReference type="AlphaFoldDB" id="A0A7S7NWW1"/>
<dbReference type="EMBL" id="CP063849">
    <property type="protein sequence ID" value="QOY91245.1"/>
    <property type="molecule type" value="Genomic_DNA"/>
</dbReference>
<dbReference type="InterPro" id="IPR052036">
    <property type="entry name" value="Hydrolase/PRTase-associated"/>
</dbReference>
<gene>
    <name evidence="2" type="ORF">IRI77_15240</name>
</gene>
<dbReference type="InterPro" id="IPR017803">
    <property type="entry name" value="CHP03437_C"/>
</dbReference>
<dbReference type="PANTHER" id="PTHR31299:SF0">
    <property type="entry name" value="ESTERASE, PUTATIVE (AFU_ORTHOLOGUE AFUA_1G05850)-RELATED"/>
    <property type="match status" value="1"/>
</dbReference>
<dbReference type="Pfam" id="PF05139">
    <property type="entry name" value="Erythro_esteras"/>
    <property type="match status" value="1"/>
</dbReference>
<dbReference type="Gene3D" id="1.20.1440.30">
    <property type="entry name" value="Biosynthetic Protein domain"/>
    <property type="match status" value="1"/>
</dbReference>
<dbReference type="Gene3D" id="2.60.120.260">
    <property type="entry name" value="Galactose-binding domain-like"/>
    <property type="match status" value="1"/>
</dbReference>